<evidence type="ECO:0000259" key="8">
    <source>
        <dbReference type="PROSITE" id="PS01031"/>
    </source>
</evidence>
<dbReference type="Pfam" id="PF00011">
    <property type="entry name" value="HSP20"/>
    <property type="match status" value="1"/>
</dbReference>
<dbReference type="GO" id="GO:0034605">
    <property type="term" value="P:cellular response to heat"/>
    <property type="evidence" value="ECO:0000318"/>
    <property type="project" value="GO_Central"/>
</dbReference>
<dbReference type="GO" id="GO:0005886">
    <property type="term" value="C:plasma membrane"/>
    <property type="evidence" value="ECO:0007669"/>
    <property type="project" value="UniProtKB-SubCell"/>
</dbReference>
<comment type="subcellular location">
    <subcellularLocation>
        <location evidence="1">Cell membrane</location>
        <topology evidence="1">Single-pass membrane protein</topology>
    </subcellularLocation>
</comment>
<evidence type="ECO:0000256" key="2">
    <source>
        <dbReference type="ARBA" id="ARBA00022475"/>
    </source>
</evidence>
<dbReference type="PROSITE" id="PS01031">
    <property type="entry name" value="SHSP"/>
    <property type="match status" value="1"/>
</dbReference>
<organism evidence="9">
    <name type="scientific">Nicotiana tabacum</name>
    <name type="common">Common tobacco</name>
    <dbReference type="NCBI Taxonomy" id="4097"/>
    <lineage>
        <taxon>Eukaryota</taxon>
        <taxon>Viridiplantae</taxon>
        <taxon>Streptophyta</taxon>
        <taxon>Embryophyta</taxon>
        <taxon>Tracheophyta</taxon>
        <taxon>Spermatophyta</taxon>
        <taxon>Magnoliopsida</taxon>
        <taxon>eudicotyledons</taxon>
        <taxon>Gunneridae</taxon>
        <taxon>Pentapetalae</taxon>
        <taxon>asterids</taxon>
        <taxon>lamiids</taxon>
        <taxon>Solanales</taxon>
        <taxon>Solanaceae</taxon>
        <taxon>Nicotianoideae</taxon>
        <taxon>Nicotianeae</taxon>
        <taxon>Nicotiana</taxon>
    </lineage>
</organism>
<dbReference type="PaxDb" id="4097-A0A1S4AHK2"/>
<keyword evidence="3" id="KW-0611">Plant defense</keyword>
<evidence type="ECO:0000313" key="9">
    <source>
        <dbReference type="RefSeq" id="XP_016476131.1"/>
    </source>
</evidence>
<accession>A0A1S4AHK2</accession>
<proteinExistence type="inferred from homology"/>
<reference evidence="9" key="1">
    <citation type="submission" date="2025-08" db="UniProtKB">
        <authorList>
            <consortium name="RefSeq"/>
        </authorList>
    </citation>
    <scope>IDENTIFICATION</scope>
</reference>
<keyword evidence="2" id="KW-1003">Cell membrane</keyword>
<dbReference type="Gene3D" id="2.60.40.790">
    <property type="match status" value="1"/>
</dbReference>
<dbReference type="PANTHER" id="PTHR43670:SF34">
    <property type="entry name" value="HSP20-LIKE CHAPERONES SUPERFAMILY PROTEIN"/>
    <property type="match status" value="1"/>
</dbReference>
<feature type="domain" description="SHSP" evidence="8">
    <location>
        <begin position="73"/>
        <end position="194"/>
    </location>
</feature>
<evidence type="ECO:0000256" key="3">
    <source>
        <dbReference type="ARBA" id="ARBA00022821"/>
    </source>
</evidence>
<dbReference type="RefSeq" id="XP_016476131.1">
    <property type="nucleotide sequence ID" value="XM_016620645.1"/>
</dbReference>
<dbReference type="CDD" id="cd06464">
    <property type="entry name" value="ACD_sHsps-like"/>
    <property type="match status" value="1"/>
</dbReference>
<comment type="similarity">
    <text evidence="4 5">Belongs to the small heat shock protein (HSP20) family.</text>
</comment>
<feature type="transmembrane region" description="Helical" evidence="7">
    <location>
        <begin position="21"/>
        <end position="41"/>
    </location>
</feature>
<keyword evidence="7" id="KW-0472">Membrane</keyword>
<dbReference type="KEGG" id="nta:107797725"/>
<evidence type="ECO:0000256" key="7">
    <source>
        <dbReference type="SAM" id="Phobius"/>
    </source>
</evidence>
<keyword evidence="7" id="KW-0812">Transmembrane</keyword>
<dbReference type="AlphaFoldDB" id="A0A1S4AHK2"/>
<dbReference type="InterPro" id="IPR008978">
    <property type="entry name" value="HSP20-like_chaperone"/>
</dbReference>
<feature type="region of interest" description="Disordered" evidence="6">
    <location>
        <begin position="240"/>
        <end position="317"/>
    </location>
</feature>
<feature type="transmembrane region" description="Helical" evidence="7">
    <location>
        <begin position="320"/>
        <end position="342"/>
    </location>
</feature>
<evidence type="ECO:0000256" key="5">
    <source>
        <dbReference type="RuleBase" id="RU003616"/>
    </source>
</evidence>
<sequence length="353" mass="40697">MTLNQSIIDYEAKHICFSTMFPAYAFYYFLIFDFKSLFLLAQSSFPQQSPKMNPELRSKVTRVADEFASTEFLQFEKDRAGLLFQFAETNTMFILTARLKGYTLGNIKIDINEERSMMVITCEKPVQETVMVGWTVLKKDVEIRKFTKAFKIPNGVILDQIMTNFNEEESILTITMPKREKGILGIGIQEVKEPELVKEIPQKPLEEKTLAEQVSQETEMRFPGFPSNIQKVHEDVEKHGVKDEVPRMETEMPKVEHKSQKTDDMVEEARETHSDQIGDDKLESKCLKDDKACEKANGIQEEEKTGEEDEDKLPQRRSKMFVPVVAGSAVILSFLVFAIHFMKNKNRPEKRKG</sequence>
<evidence type="ECO:0000256" key="1">
    <source>
        <dbReference type="ARBA" id="ARBA00004162"/>
    </source>
</evidence>
<name>A0A1S4AHK2_TOBAC</name>
<dbReference type="SUPFAM" id="SSF49764">
    <property type="entry name" value="HSP20-like chaperones"/>
    <property type="match status" value="1"/>
</dbReference>
<evidence type="ECO:0000256" key="6">
    <source>
        <dbReference type="SAM" id="MobiDB-lite"/>
    </source>
</evidence>
<keyword evidence="7" id="KW-1133">Transmembrane helix</keyword>
<evidence type="ECO:0000256" key="4">
    <source>
        <dbReference type="PROSITE-ProRule" id="PRU00285"/>
    </source>
</evidence>
<dbReference type="OMA" id="KGYTRGN"/>
<dbReference type="PANTHER" id="PTHR43670">
    <property type="entry name" value="HEAT SHOCK PROTEIN 26"/>
    <property type="match status" value="1"/>
</dbReference>
<dbReference type="OrthoDB" id="1920188at2759"/>
<gene>
    <name evidence="9" type="primary">LOC107797725</name>
</gene>
<dbReference type="STRING" id="4097.A0A1S4AHK2"/>
<protein>
    <submittedName>
        <fullName evidence="9">Uncharacterized protein isoform X1</fullName>
    </submittedName>
</protein>
<dbReference type="InterPro" id="IPR002068">
    <property type="entry name" value="A-crystallin/Hsp20_dom"/>
</dbReference>
<dbReference type="GO" id="GO:0006952">
    <property type="term" value="P:defense response"/>
    <property type="evidence" value="ECO:0007669"/>
    <property type="project" value="UniProtKB-KW"/>
</dbReference>
<feature type="compositionally biased region" description="Basic and acidic residues" evidence="6">
    <location>
        <begin position="240"/>
        <end position="294"/>
    </location>
</feature>